<proteinExistence type="predicted"/>
<organism evidence="1 2">
    <name type="scientific">Sporosarcina ureae</name>
    <dbReference type="NCBI Taxonomy" id="1571"/>
    <lineage>
        <taxon>Bacteria</taxon>
        <taxon>Bacillati</taxon>
        <taxon>Bacillota</taxon>
        <taxon>Bacilli</taxon>
        <taxon>Bacillales</taxon>
        <taxon>Caryophanaceae</taxon>
        <taxon>Sporosarcina</taxon>
    </lineage>
</organism>
<reference evidence="1 2" key="1">
    <citation type="submission" date="2016-04" db="EMBL/GenBank/DDBJ databases">
        <title>Comparative Genomics and Epigenetics of Sporosarcina ureae.</title>
        <authorList>
            <person name="Oliver A.S."/>
            <person name="Cooper K.K."/>
        </authorList>
    </citation>
    <scope>NUCLEOTIDE SEQUENCE [LARGE SCALE GENOMIC DNA]</scope>
    <source>
        <strain evidence="1 2">S204</strain>
    </source>
</reference>
<keyword evidence="2" id="KW-1185">Reference proteome</keyword>
<name>A0ABM6JV61_SPOUR</name>
<protein>
    <submittedName>
        <fullName evidence="1">Uncharacterized protein</fullName>
    </submittedName>
</protein>
<accession>A0ABM6JV61</accession>
<gene>
    <name evidence="1" type="ORF">SporoS204_07540</name>
</gene>
<dbReference type="EMBL" id="CP015108">
    <property type="protein sequence ID" value="ARF14011.1"/>
    <property type="molecule type" value="Genomic_DNA"/>
</dbReference>
<dbReference type="Proteomes" id="UP000192486">
    <property type="component" value="Chromosome"/>
</dbReference>
<sequence>MKQRVHFLTLTFKHLIIQQQKKSIDNEEMKTYMQCYIENGLEILMQIKASRTSLDDLRFSII</sequence>
<evidence type="ECO:0000313" key="1">
    <source>
        <dbReference type="EMBL" id="ARF14011.1"/>
    </source>
</evidence>
<evidence type="ECO:0000313" key="2">
    <source>
        <dbReference type="Proteomes" id="UP000192486"/>
    </source>
</evidence>